<dbReference type="Proteomes" id="UP000799092">
    <property type="component" value="Unassembled WGS sequence"/>
</dbReference>
<dbReference type="AlphaFoldDB" id="A0A6A8DKN3"/>
<evidence type="ECO:0000313" key="2">
    <source>
        <dbReference type="EMBL" id="MRH44319.1"/>
    </source>
</evidence>
<dbReference type="OrthoDB" id="9794577at2"/>
<dbReference type="GO" id="GO:0005524">
    <property type="term" value="F:ATP binding"/>
    <property type="evidence" value="ECO:0007669"/>
    <property type="project" value="TreeGrafter"/>
</dbReference>
<evidence type="ECO:0000313" key="3">
    <source>
        <dbReference type="Proteomes" id="UP000799092"/>
    </source>
</evidence>
<organism evidence="2 3">
    <name type="scientific">Aquibacillus halophilus</name>
    <dbReference type="NCBI Taxonomy" id="930132"/>
    <lineage>
        <taxon>Bacteria</taxon>
        <taxon>Bacillati</taxon>
        <taxon>Bacillota</taxon>
        <taxon>Bacilli</taxon>
        <taxon>Bacillales</taxon>
        <taxon>Bacillaceae</taxon>
        <taxon>Aquibacillus</taxon>
    </lineage>
</organism>
<protein>
    <submittedName>
        <fullName evidence="2">AAA family ATPase</fullName>
    </submittedName>
</protein>
<dbReference type="Pfam" id="PF13614">
    <property type="entry name" value="AAA_31"/>
    <property type="match status" value="1"/>
</dbReference>
<dbReference type="PANTHER" id="PTHR43384">
    <property type="entry name" value="SEPTUM SITE-DETERMINING PROTEIN MIND HOMOLOG, CHLOROPLASTIC-RELATED"/>
    <property type="match status" value="1"/>
</dbReference>
<sequence>MSETENTNHLGKVIAVCSAKGGIGRTLISVNLAVALNKKNLNICIVDGDLQFGDISLAMDLQPSFTIKDVVDEIDQLDAGGVGSYLTDHSSGVKVLSAPDRPEYAELVTGNVLAKTVRILQQQFDYVIVDNGIGIQDQTVDLIEHSDQILMVTNLEMTALKNTKLMLETLGQLGIRDKVRLVINRYNMESLIEADEVPKMLGENKGIYIPNNFKLASQSLNLGIPFVISQSKSDLSKAIFKMAEGLTSKDSTFQATKKKSILPNIFSSKAKG</sequence>
<dbReference type="GO" id="GO:0005829">
    <property type="term" value="C:cytosol"/>
    <property type="evidence" value="ECO:0007669"/>
    <property type="project" value="TreeGrafter"/>
</dbReference>
<gene>
    <name evidence="2" type="ORF">GH741_16875</name>
</gene>
<evidence type="ECO:0000259" key="1">
    <source>
        <dbReference type="Pfam" id="PF13614"/>
    </source>
</evidence>
<accession>A0A6A8DKN3</accession>
<dbReference type="GO" id="GO:0009898">
    <property type="term" value="C:cytoplasmic side of plasma membrane"/>
    <property type="evidence" value="ECO:0007669"/>
    <property type="project" value="TreeGrafter"/>
</dbReference>
<dbReference type="RefSeq" id="WP_153737923.1">
    <property type="nucleotide sequence ID" value="NZ_WJNG01000015.1"/>
</dbReference>
<dbReference type="GO" id="GO:0016887">
    <property type="term" value="F:ATP hydrolysis activity"/>
    <property type="evidence" value="ECO:0007669"/>
    <property type="project" value="TreeGrafter"/>
</dbReference>
<name>A0A6A8DKN3_9BACI</name>
<keyword evidence="3" id="KW-1185">Reference proteome</keyword>
<dbReference type="PANTHER" id="PTHR43384:SF13">
    <property type="entry name" value="SLR0110 PROTEIN"/>
    <property type="match status" value="1"/>
</dbReference>
<dbReference type="InterPro" id="IPR025669">
    <property type="entry name" value="AAA_dom"/>
</dbReference>
<dbReference type="SUPFAM" id="SSF52540">
    <property type="entry name" value="P-loop containing nucleoside triphosphate hydrolases"/>
    <property type="match status" value="1"/>
</dbReference>
<comment type="caution">
    <text evidence="2">The sequence shown here is derived from an EMBL/GenBank/DDBJ whole genome shotgun (WGS) entry which is preliminary data.</text>
</comment>
<dbReference type="InterPro" id="IPR027417">
    <property type="entry name" value="P-loop_NTPase"/>
</dbReference>
<dbReference type="InterPro" id="IPR050625">
    <property type="entry name" value="ParA/MinD_ATPase"/>
</dbReference>
<dbReference type="GO" id="GO:0051782">
    <property type="term" value="P:negative regulation of cell division"/>
    <property type="evidence" value="ECO:0007669"/>
    <property type="project" value="TreeGrafter"/>
</dbReference>
<dbReference type="Gene3D" id="3.40.50.300">
    <property type="entry name" value="P-loop containing nucleotide triphosphate hydrolases"/>
    <property type="match status" value="1"/>
</dbReference>
<dbReference type="EMBL" id="WJNG01000015">
    <property type="protein sequence ID" value="MRH44319.1"/>
    <property type="molecule type" value="Genomic_DNA"/>
</dbReference>
<proteinExistence type="predicted"/>
<reference evidence="2" key="1">
    <citation type="submission" date="2019-11" db="EMBL/GenBank/DDBJ databases">
        <authorList>
            <person name="Li J."/>
        </authorList>
    </citation>
    <scope>NUCLEOTIDE SEQUENCE</scope>
    <source>
        <strain evidence="2">B6B</strain>
    </source>
</reference>
<feature type="domain" description="AAA" evidence="1">
    <location>
        <begin position="12"/>
        <end position="173"/>
    </location>
</feature>